<evidence type="ECO:0000256" key="8">
    <source>
        <dbReference type="SAM" id="Coils"/>
    </source>
</evidence>
<feature type="coiled-coil region" evidence="8">
    <location>
        <begin position="217"/>
        <end position="244"/>
    </location>
</feature>
<feature type="transmembrane region" description="Helical" evidence="9">
    <location>
        <begin position="181"/>
        <end position="206"/>
    </location>
</feature>
<feature type="domain" description="Potassium channel" evidence="10">
    <location>
        <begin position="131"/>
        <end position="206"/>
    </location>
</feature>
<dbReference type="InterPro" id="IPR013099">
    <property type="entry name" value="K_chnl_dom"/>
</dbReference>
<feature type="transmembrane region" description="Helical" evidence="9">
    <location>
        <begin position="120"/>
        <end position="140"/>
    </location>
</feature>
<keyword evidence="4 9" id="KW-1133">Transmembrane helix</keyword>
<dbReference type="Gene3D" id="1.20.5.110">
    <property type="match status" value="1"/>
</dbReference>
<dbReference type="GO" id="GO:0001508">
    <property type="term" value="P:action potential"/>
    <property type="evidence" value="ECO:0007669"/>
    <property type="project" value="TreeGrafter"/>
</dbReference>
<organism evidence="11 12">
    <name type="scientific">Mycolicibacterium phlei DSM 43239 = CCUG 21000</name>
    <dbReference type="NCBI Taxonomy" id="1226750"/>
    <lineage>
        <taxon>Bacteria</taxon>
        <taxon>Bacillati</taxon>
        <taxon>Actinomycetota</taxon>
        <taxon>Actinomycetes</taxon>
        <taxon>Mycobacteriales</taxon>
        <taxon>Mycobacteriaceae</taxon>
        <taxon>Mycolicibacterium</taxon>
    </lineage>
</organism>
<dbReference type="GO" id="GO:0005249">
    <property type="term" value="F:voltage-gated potassium channel activity"/>
    <property type="evidence" value="ECO:0007669"/>
    <property type="project" value="InterPro"/>
</dbReference>
<evidence type="ECO:0000313" key="11">
    <source>
        <dbReference type="EMBL" id="KAB7753477.1"/>
    </source>
</evidence>
<keyword evidence="12" id="KW-1185">Reference proteome</keyword>
<dbReference type="Gene3D" id="1.20.120.350">
    <property type="entry name" value="Voltage-gated potassium channels. Chain C"/>
    <property type="match status" value="1"/>
</dbReference>
<dbReference type="AlphaFoldDB" id="A0A5N5UWW1"/>
<evidence type="ECO:0000256" key="4">
    <source>
        <dbReference type="ARBA" id="ARBA00022989"/>
    </source>
</evidence>
<dbReference type="InterPro" id="IPR028325">
    <property type="entry name" value="VG_K_chnl"/>
</dbReference>
<comment type="caution">
    <text evidence="11">The sequence shown here is derived from an EMBL/GenBank/DDBJ whole genome shotgun (WGS) entry which is preliminary data.</text>
</comment>
<dbReference type="SUPFAM" id="SSF81324">
    <property type="entry name" value="Voltage-gated potassium channels"/>
    <property type="match status" value="1"/>
</dbReference>
<reference evidence="11 12" key="1">
    <citation type="submission" date="2012-10" db="EMBL/GenBank/DDBJ databases">
        <title>The draft sequence of the Mycobacterium pheli genome.</title>
        <authorList>
            <person name="Pettersson B.M.F."/>
            <person name="Das S."/>
            <person name="Dasgupta S."/>
            <person name="Bhattacharya A."/>
            <person name="Kirsebom L.A."/>
        </authorList>
    </citation>
    <scope>NUCLEOTIDE SEQUENCE [LARGE SCALE GENOMIC DNA]</scope>
    <source>
        <strain evidence="11 12">CCUG 21000</strain>
    </source>
</reference>
<evidence type="ECO:0000256" key="2">
    <source>
        <dbReference type="ARBA" id="ARBA00022448"/>
    </source>
</evidence>
<gene>
    <name evidence="11" type="ORF">MPHL21000_19800</name>
</gene>
<dbReference type="Proteomes" id="UP000325690">
    <property type="component" value="Unassembled WGS sequence"/>
</dbReference>
<proteinExistence type="predicted"/>
<keyword evidence="5" id="KW-0406">Ion transport</keyword>
<dbReference type="PANTHER" id="PTHR11537:SF254">
    <property type="entry name" value="POTASSIUM VOLTAGE-GATED CHANNEL PROTEIN SHAB"/>
    <property type="match status" value="1"/>
</dbReference>
<dbReference type="Gene3D" id="1.10.287.70">
    <property type="match status" value="1"/>
</dbReference>
<evidence type="ECO:0000256" key="3">
    <source>
        <dbReference type="ARBA" id="ARBA00022692"/>
    </source>
</evidence>
<keyword evidence="7" id="KW-0407">Ion channel</keyword>
<accession>A0A5N5UWW1</accession>
<evidence type="ECO:0000256" key="9">
    <source>
        <dbReference type="SAM" id="Phobius"/>
    </source>
</evidence>
<keyword evidence="2" id="KW-0813">Transport</keyword>
<dbReference type="InterPro" id="IPR027359">
    <property type="entry name" value="Volt_channel_dom_sf"/>
</dbReference>
<keyword evidence="3 9" id="KW-0812">Transmembrane</keyword>
<keyword evidence="6 9" id="KW-0472">Membrane</keyword>
<sequence length="244" mass="26161">MELPAGLDTRLQKWEKRAEWPLAAVAAAFLLAYAVNVLAQPDGAVRAVVGIVTAITYVVFLADYLTRLALATDRPRWFVRHLLDLAIVALPLLRPLRLLRLVVLVSALQKAVGTAIRGRVVIYAIAAAVLLIFVASLAVLDAERSGPGPINDFGQAVWWSITTFTTVGYGDLVPATPQGKVVGVLLMAGGLALIGTLTGTIASWIVERVGQADSRSRAATEAHIEALQAEVRQLADEVRRLTRG</sequence>
<evidence type="ECO:0000256" key="5">
    <source>
        <dbReference type="ARBA" id="ARBA00023065"/>
    </source>
</evidence>
<name>A0A5N5UWW1_MYCPH</name>
<evidence type="ECO:0000313" key="12">
    <source>
        <dbReference type="Proteomes" id="UP000325690"/>
    </source>
</evidence>
<dbReference type="EMBL" id="ANBP01000034">
    <property type="protein sequence ID" value="KAB7753477.1"/>
    <property type="molecule type" value="Genomic_DNA"/>
</dbReference>
<evidence type="ECO:0000256" key="1">
    <source>
        <dbReference type="ARBA" id="ARBA00004141"/>
    </source>
</evidence>
<keyword evidence="8" id="KW-0175">Coiled coil</keyword>
<evidence type="ECO:0000259" key="10">
    <source>
        <dbReference type="Pfam" id="PF07885"/>
    </source>
</evidence>
<protein>
    <submittedName>
        <fullName evidence="11">Ion transporter</fullName>
    </submittedName>
</protein>
<evidence type="ECO:0000256" key="6">
    <source>
        <dbReference type="ARBA" id="ARBA00023136"/>
    </source>
</evidence>
<dbReference type="Pfam" id="PF07885">
    <property type="entry name" value="Ion_trans_2"/>
    <property type="match status" value="1"/>
</dbReference>
<comment type="subcellular location">
    <subcellularLocation>
        <location evidence="1">Membrane</location>
        <topology evidence="1">Multi-pass membrane protein</topology>
    </subcellularLocation>
</comment>
<dbReference type="GO" id="GO:0008076">
    <property type="term" value="C:voltage-gated potassium channel complex"/>
    <property type="evidence" value="ECO:0007669"/>
    <property type="project" value="InterPro"/>
</dbReference>
<evidence type="ECO:0000256" key="7">
    <source>
        <dbReference type="ARBA" id="ARBA00023303"/>
    </source>
</evidence>
<feature type="transmembrane region" description="Helical" evidence="9">
    <location>
        <begin position="20"/>
        <end position="38"/>
    </location>
</feature>
<dbReference type="PANTHER" id="PTHR11537">
    <property type="entry name" value="VOLTAGE-GATED POTASSIUM CHANNEL"/>
    <property type="match status" value="1"/>
</dbReference>
<feature type="transmembrane region" description="Helical" evidence="9">
    <location>
        <begin position="45"/>
        <end position="65"/>
    </location>
</feature>